<dbReference type="SFLD" id="SFLDG01140">
    <property type="entry name" value="C2.B:_Phosphomannomutase_and_P"/>
    <property type="match status" value="1"/>
</dbReference>
<dbReference type="InterPro" id="IPR006379">
    <property type="entry name" value="HAD-SF_hydro_IIB"/>
</dbReference>
<dbReference type="Proteomes" id="UP000053681">
    <property type="component" value="Unassembled WGS sequence"/>
</dbReference>
<keyword evidence="2" id="KW-1185">Reference proteome</keyword>
<dbReference type="InterPro" id="IPR036412">
    <property type="entry name" value="HAD-like_sf"/>
</dbReference>
<dbReference type="AlphaFoldDB" id="A0A0V8JHY1"/>
<dbReference type="GO" id="GO:0016791">
    <property type="term" value="F:phosphatase activity"/>
    <property type="evidence" value="ECO:0007669"/>
    <property type="project" value="TreeGrafter"/>
</dbReference>
<dbReference type="PANTHER" id="PTHR10000">
    <property type="entry name" value="PHOSPHOSERINE PHOSPHATASE"/>
    <property type="match status" value="1"/>
</dbReference>
<name>A0A0V8JHY1_9BACI</name>
<reference evidence="1 2" key="1">
    <citation type="submission" date="2015-11" db="EMBL/GenBank/DDBJ databases">
        <title>Bacillus caseinolyticus sp nov.</title>
        <authorList>
            <person name="Dastager S.G."/>
            <person name="Mawlankar R."/>
        </authorList>
    </citation>
    <scope>NUCLEOTIDE SEQUENCE [LARGE SCALE GENOMIC DNA]</scope>
    <source>
        <strain evidence="1 2">SGD-V-76</strain>
    </source>
</reference>
<evidence type="ECO:0000313" key="2">
    <source>
        <dbReference type="Proteomes" id="UP000053681"/>
    </source>
</evidence>
<dbReference type="PANTHER" id="PTHR10000:SF8">
    <property type="entry name" value="HAD SUPERFAMILY HYDROLASE-LIKE, TYPE 3"/>
    <property type="match status" value="1"/>
</dbReference>
<accession>A0A0V8JHY1</accession>
<comment type="caution">
    <text evidence="1">The sequence shown here is derived from an EMBL/GenBank/DDBJ whole genome shotgun (WGS) entry which is preliminary data.</text>
</comment>
<protein>
    <submittedName>
        <fullName evidence="1">HAD family hydrolase</fullName>
    </submittedName>
</protein>
<proteinExistence type="predicted"/>
<dbReference type="EMBL" id="LNQP01000073">
    <property type="protein sequence ID" value="KSU86645.1"/>
    <property type="molecule type" value="Genomic_DNA"/>
</dbReference>
<dbReference type="SFLD" id="SFLDS00003">
    <property type="entry name" value="Haloacid_Dehalogenase"/>
    <property type="match status" value="1"/>
</dbReference>
<dbReference type="GO" id="GO:0005829">
    <property type="term" value="C:cytosol"/>
    <property type="evidence" value="ECO:0007669"/>
    <property type="project" value="TreeGrafter"/>
</dbReference>
<dbReference type="NCBIfam" id="TIGR00099">
    <property type="entry name" value="Cof-subfamily"/>
    <property type="match status" value="1"/>
</dbReference>
<dbReference type="RefSeq" id="WP_025909174.1">
    <property type="nucleotide sequence ID" value="NZ_KQ758688.1"/>
</dbReference>
<dbReference type="Pfam" id="PF08282">
    <property type="entry name" value="Hydrolase_3"/>
    <property type="match status" value="1"/>
</dbReference>
<evidence type="ECO:0000313" key="1">
    <source>
        <dbReference type="EMBL" id="KSU86645.1"/>
    </source>
</evidence>
<dbReference type="InterPro" id="IPR023214">
    <property type="entry name" value="HAD_sf"/>
</dbReference>
<sequence>MIKLFVSDLDGTLLHQEKYVETHNIEALVKLQESNIDVCLASGRMDSEILKISSDIQNNFHRISQNGAFVWTRDNHSLHAKVFESELASSLYKQTLNPNHVVLVCSNDTNYVETKTDVINEIEKHMFFPIEEQENMLDSFGLNLSPSKITILGDHSELVALQADLTHQFKEQIDAYISAKNCLDIMPKHISKGNAIQILLDHLGLQPEEVACVGDSFNDIPMFHLTPNSFAMATAPEEVKKHASAVVSSVSEAAEIVLARNNSIPTK</sequence>
<dbReference type="NCBIfam" id="TIGR01484">
    <property type="entry name" value="HAD-SF-IIB"/>
    <property type="match status" value="1"/>
</dbReference>
<dbReference type="Gene3D" id="3.40.50.1000">
    <property type="entry name" value="HAD superfamily/HAD-like"/>
    <property type="match status" value="1"/>
</dbReference>
<dbReference type="InterPro" id="IPR000150">
    <property type="entry name" value="Cof"/>
</dbReference>
<dbReference type="SUPFAM" id="SSF56784">
    <property type="entry name" value="HAD-like"/>
    <property type="match status" value="1"/>
</dbReference>
<keyword evidence="1" id="KW-0378">Hydrolase</keyword>
<dbReference type="GO" id="GO:0000287">
    <property type="term" value="F:magnesium ion binding"/>
    <property type="evidence" value="ECO:0007669"/>
    <property type="project" value="TreeGrafter"/>
</dbReference>
<gene>
    <name evidence="1" type="ORF">AS180_17450</name>
</gene>
<organism evidence="1 2">
    <name type="scientific">Priestia veravalensis</name>
    <dbReference type="NCBI Taxonomy" id="1414648"/>
    <lineage>
        <taxon>Bacteria</taxon>
        <taxon>Bacillati</taxon>
        <taxon>Bacillota</taxon>
        <taxon>Bacilli</taxon>
        <taxon>Bacillales</taxon>
        <taxon>Bacillaceae</taxon>
        <taxon>Priestia</taxon>
    </lineage>
</organism>
<dbReference type="Gene3D" id="3.30.1240.10">
    <property type="match status" value="1"/>
</dbReference>